<dbReference type="Proteomes" id="UP000535182">
    <property type="component" value="Unassembled WGS sequence"/>
</dbReference>
<dbReference type="AlphaFoldDB" id="A0A9X0QCW2"/>
<gene>
    <name evidence="1" type="ORF">HDF14_001611</name>
</gene>
<evidence type="ECO:0000313" key="1">
    <source>
        <dbReference type="EMBL" id="MBB5328005.1"/>
    </source>
</evidence>
<keyword evidence="2" id="KW-1185">Reference proteome</keyword>
<reference evidence="1 2" key="1">
    <citation type="submission" date="2020-08" db="EMBL/GenBank/DDBJ databases">
        <title>Genomic Encyclopedia of Type Strains, Phase IV (KMG-V): Genome sequencing to study the core and pangenomes of soil and plant-associated prokaryotes.</title>
        <authorList>
            <person name="Whitman W."/>
        </authorList>
    </citation>
    <scope>NUCLEOTIDE SEQUENCE [LARGE SCALE GENOMIC DNA]</scope>
    <source>
        <strain evidence="1 2">X5P2</strain>
    </source>
</reference>
<accession>A0A9X0QCW2</accession>
<sequence length="46" mass="5165">MAISARFSGSIQWQFPAIKVLFGKQRAFGSSMLAKSLLFLARPSRY</sequence>
<evidence type="ECO:0000313" key="2">
    <source>
        <dbReference type="Proteomes" id="UP000535182"/>
    </source>
</evidence>
<organism evidence="1 2">
    <name type="scientific">Tunturiibacter gelidiferens</name>
    <dbReference type="NCBI Taxonomy" id="3069689"/>
    <lineage>
        <taxon>Bacteria</taxon>
        <taxon>Pseudomonadati</taxon>
        <taxon>Acidobacteriota</taxon>
        <taxon>Terriglobia</taxon>
        <taxon>Terriglobales</taxon>
        <taxon>Acidobacteriaceae</taxon>
        <taxon>Tunturiibacter</taxon>
    </lineage>
</organism>
<protein>
    <submittedName>
        <fullName evidence="1">Uncharacterized protein</fullName>
    </submittedName>
</protein>
<name>A0A9X0QCW2_9BACT</name>
<proteinExistence type="predicted"/>
<comment type="caution">
    <text evidence="1">The sequence shown here is derived from an EMBL/GenBank/DDBJ whole genome shotgun (WGS) entry which is preliminary data.</text>
</comment>
<dbReference type="EMBL" id="JACHEB010000003">
    <property type="protein sequence ID" value="MBB5328005.1"/>
    <property type="molecule type" value="Genomic_DNA"/>
</dbReference>